<dbReference type="GO" id="GO:0003677">
    <property type="term" value="F:DNA binding"/>
    <property type="evidence" value="ECO:0007669"/>
    <property type="project" value="InterPro"/>
</dbReference>
<feature type="domain" description="HTH cro/C1-type" evidence="1">
    <location>
        <begin position="11"/>
        <end position="70"/>
    </location>
</feature>
<comment type="caution">
    <text evidence="2">The sequence shown here is derived from an EMBL/GenBank/DDBJ whole genome shotgun (WGS) entry which is preliminary data.</text>
</comment>
<dbReference type="OrthoDB" id="5298444at2"/>
<dbReference type="Pfam" id="PF13443">
    <property type="entry name" value="HTH_26"/>
    <property type="match status" value="1"/>
</dbReference>
<dbReference type="Gene3D" id="1.10.260.40">
    <property type="entry name" value="lambda repressor-like DNA-binding domains"/>
    <property type="match status" value="1"/>
</dbReference>
<gene>
    <name evidence="2" type="ORF">VSA01S_23010</name>
</gene>
<dbReference type="InterPro" id="IPR001387">
    <property type="entry name" value="Cro/C1-type_HTH"/>
</dbReference>
<reference evidence="2 3" key="1">
    <citation type="submission" date="2019-07" db="EMBL/GenBank/DDBJ databases">
        <title>Whole genome shotgun sequence of Vibrio sagamiensis NBRC 104589.</title>
        <authorList>
            <person name="Hosoyama A."/>
            <person name="Uohara A."/>
            <person name="Ohji S."/>
            <person name="Ichikawa N."/>
        </authorList>
    </citation>
    <scope>NUCLEOTIDE SEQUENCE [LARGE SCALE GENOMIC DNA]</scope>
    <source>
        <strain evidence="2 3">NBRC 104589</strain>
    </source>
</reference>
<dbReference type="Proteomes" id="UP000321922">
    <property type="component" value="Unassembled WGS sequence"/>
</dbReference>
<protein>
    <submittedName>
        <fullName evidence="2">Transcriptional regulator</fullName>
    </submittedName>
</protein>
<proteinExistence type="predicted"/>
<dbReference type="AlphaFoldDB" id="A0A511QFW0"/>
<dbReference type="SUPFAM" id="SSF47413">
    <property type="entry name" value="lambda repressor-like DNA-binding domains"/>
    <property type="match status" value="1"/>
</dbReference>
<evidence type="ECO:0000259" key="1">
    <source>
        <dbReference type="Pfam" id="PF13443"/>
    </source>
</evidence>
<evidence type="ECO:0000313" key="2">
    <source>
        <dbReference type="EMBL" id="GEM76189.1"/>
    </source>
</evidence>
<dbReference type="EMBL" id="BJXJ01000021">
    <property type="protein sequence ID" value="GEM76189.1"/>
    <property type="molecule type" value="Genomic_DNA"/>
</dbReference>
<keyword evidence="3" id="KW-1185">Reference proteome</keyword>
<sequence>MSDSHIVIKELKRQLKHANIHYVDIAQHLNLSEGSVKRLLAKGSQISLERLEHICQLIGLDMIELVKLSAEHNKGLETLTIEQEQCLVDDKGLLLVAVCVINGYLFEEITQQYTYNELELVQKLAALDKLNIIELLPDNKIRLRISPTFKWQPGGPIQHFFQQQVQDAFFHSTFCGEDEKLVMATGLMSLPSNKKIQQRLQKVISEFYQTCREDSTLEMDEKHGTSLVLAMRRWTFPLFDDLEH</sequence>
<accession>A0A511QFW0</accession>
<name>A0A511QFW0_9VIBR</name>
<dbReference type="InterPro" id="IPR010982">
    <property type="entry name" value="Lambda_DNA-bd_dom_sf"/>
</dbReference>
<organism evidence="2 3">
    <name type="scientific">Vibrio sagamiensis NBRC 104589</name>
    <dbReference type="NCBI Taxonomy" id="1219064"/>
    <lineage>
        <taxon>Bacteria</taxon>
        <taxon>Pseudomonadati</taxon>
        <taxon>Pseudomonadota</taxon>
        <taxon>Gammaproteobacteria</taxon>
        <taxon>Vibrionales</taxon>
        <taxon>Vibrionaceae</taxon>
        <taxon>Vibrio</taxon>
    </lineage>
</organism>
<dbReference type="RefSeq" id="WP_039980520.1">
    <property type="nucleotide sequence ID" value="NZ_BAOJ01000034.1"/>
</dbReference>
<evidence type="ECO:0000313" key="3">
    <source>
        <dbReference type="Proteomes" id="UP000321922"/>
    </source>
</evidence>